<evidence type="ECO:0000256" key="2">
    <source>
        <dbReference type="ARBA" id="ARBA00010145"/>
    </source>
</evidence>
<dbReference type="PANTHER" id="PTHR36838">
    <property type="entry name" value="AUXIN EFFLUX CARRIER FAMILY PROTEIN"/>
    <property type="match status" value="1"/>
</dbReference>
<dbReference type="InterPro" id="IPR038770">
    <property type="entry name" value="Na+/solute_symporter_sf"/>
</dbReference>
<keyword evidence="7 8" id="KW-0472">Membrane</keyword>
<dbReference type="Proteomes" id="UP000437131">
    <property type="component" value="Unassembled WGS sequence"/>
</dbReference>
<evidence type="ECO:0000256" key="7">
    <source>
        <dbReference type="ARBA" id="ARBA00023136"/>
    </source>
</evidence>
<dbReference type="Gene3D" id="1.20.1530.20">
    <property type="match status" value="1"/>
</dbReference>
<keyword evidence="5 8" id="KW-0812">Transmembrane</keyword>
<keyword evidence="6 8" id="KW-1133">Transmembrane helix</keyword>
<comment type="subcellular location">
    <subcellularLocation>
        <location evidence="1">Cell membrane</location>
        <topology evidence="1">Multi-pass membrane protein</topology>
    </subcellularLocation>
</comment>
<accession>A0A844GUG0</accession>
<feature type="transmembrane region" description="Helical" evidence="8">
    <location>
        <begin position="154"/>
        <end position="174"/>
    </location>
</feature>
<sequence>MNIILQSVLPVAFIIIIGYVAGKKLSLERSTLSQLTVYILAPALVTDSFYRNSMGGDVTLRFLLAYGLISVILYGGIILIGKVIKLSSENHRSLFAILLCPNNGNMGLSITAFALGEGGLERAVIYMIGSSIVLFGVLPAVLKGESIIKGIKMTFRLPLIWAMILGVSLHLAHITLPFNLGKSIEWLGMSSIPIALLILGMQLTNTRFQFDFIHFLISLGKLAIAPLIAYGVGKIMGLEGLDLQVLVLQTAMPTAINTAVMMQEFGGDITMVSRTIILSTLMSFITIPMVIFLII</sequence>
<proteinExistence type="inferred from homology"/>
<evidence type="ECO:0000256" key="4">
    <source>
        <dbReference type="ARBA" id="ARBA00022475"/>
    </source>
</evidence>
<feature type="transmembrane region" description="Helical" evidence="8">
    <location>
        <begin position="123"/>
        <end position="142"/>
    </location>
</feature>
<evidence type="ECO:0000256" key="8">
    <source>
        <dbReference type="SAM" id="Phobius"/>
    </source>
</evidence>
<feature type="transmembrane region" description="Helical" evidence="8">
    <location>
        <begin position="212"/>
        <end position="233"/>
    </location>
</feature>
<gene>
    <name evidence="9" type="ORF">GGC33_07155</name>
</gene>
<dbReference type="InterPro" id="IPR004776">
    <property type="entry name" value="Mem_transp_PIN-like"/>
</dbReference>
<evidence type="ECO:0000256" key="1">
    <source>
        <dbReference type="ARBA" id="ARBA00004651"/>
    </source>
</evidence>
<dbReference type="EMBL" id="WMIA01000007">
    <property type="protein sequence ID" value="MTF38702.1"/>
    <property type="molecule type" value="Genomic_DNA"/>
</dbReference>
<feature type="transmembrane region" description="Helical" evidence="8">
    <location>
        <begin position="186"/>
        <end position="205"/>
    </location>
</feature>
<dbReference type="GO" id="GO:0055085">
    <property type="term" value="P:transmembrane transport"/>
    <property type="evidence" value="ECO:0007669"/>
    <property type="project" value="InterPro"/>
</dbReference>
<dbReference type="PANTHER" id="PTHR36838:SF1">
    <property type="entry name" value="SLR1864 PROTEIN"/>
    <property type="match status" value="1"/>
</dbReference>
<reference evidence="9 10" key="1">
    <citation type="submission" date="2019-11" db="EMBL/GenBank/DDBJ databases">
        <title>Isolation of a new High Light Tolerant Cyanobacteria.</title>
        <authorList>
            <person name="Dobson Z."/>
            <person name="Vaughn N."/>
            <person name="Vaughn M."/>
            <person name="Fromme P."/>
            <person name="Mazor Y."/>
        </authorList>
    </citation>
    <scope>NUCLEOTIDE SEQUENCE [LARGE SCALE GENOMIC DNA]</scope>
    <source>
        <strain evidence="9 10">0216</strain>
    </source>
</reference>
<dbReference type="Pfam" id="PF03547">
    <property type="entry name" value="Mem_trans"/>
    <property type="match status" value="1"/>
</dbReference>
<keyword evidence="4" id="KW-1003">Cell membrane</keyword>
<keyword evidence="3" id="KW-0813">Transport</keyword>
<evidence type="ECO:0000313" key="9">
    <source>
        <dbReference type="EMBL" id="MTF38702.1"/>
    </source>
</evidence>
<evidence type="ECO:0000256" key="3">
    <source>
        <dbReference type="ARBA" id="ARBA00022448"/>
    </source>
</evidence>
<protein>
    <submittedName>
        <fullName evidence="9">AEC family transporter</fullName>
    </submittedName>
</protein>
<feature type="transmembrane region" description="Helical" evidence="8">
    <location>
        <begin position="62"/>
        <end position="84"/>
    </location>
</feature>
<name>A0A844GUG0_9CHRO</name>
<dbReference type="RefSeq" id="WP_099436142.1">
    <property type="nucleotide sequence ID" value="NZ_WMIA01000007.1"/>
</dbReference>
<comment type="caution">
    <text evidence="9">The sequence shown here is derived from an EMBL/GenBank/DDBJ whole genome shotgun (WGS) entry which is preliminary data.</text>
</comment>
<evidence type="ECO:0000256" key="5">
    <source>
        <dbReference type="ARBA" id="ARBA00022692"/>
    </source>
</evidence>
<dbReference type="AlphaFoldDB" id="A0A844GUG0"/>
<comment type="similarity">
    <text evidence="2">Belongs to the auxin efflux carrier (TC 2.A.69) family.</text>
</comment>
<organism evidence="9 10">
    <name type="scientific">Cyanobacterium aponinum 0216</name>
    <dbReference type="NCBI Taxonomy" id="2676140"/>
    <lineage>
        <taxon>Bacteria</taxon>
        <taxon>Bacillati</taxon>
        <taxon>Cyanobacteriota</taxon>
        <taxon>Cyanophyceae</taxon>
        <taxon>Oscillatoriophycideae</taxon>
        <taxon>Chroococcales</taxon>
        <taxon>Geminocystaceae</taxon>
        <taxon>Cyanobacterium</taxon>
    </lineage>
</organism>
<evidence type="ECO:0000313" key="10">
    <source>
        <dbReference type="Proteomes" id="UP000437131"/>
    </source>
</evidence>
<evidence type="ECO:0000256" key="6">
    <source>
        <dbReference type="ARBA" id="ARBA00022989"/>
    </source>
</evidence>
<feature type="transmembrane region" description="Helical" evidence="8">
    <location>
        <begin position="271"/>
        <end position="294"/>
    </location>
</feature>
<dbReference type="GO" id="GO:0005886">
    <property type="term" value="C:plasma membrane"/>
    <property type="evidence" value="ECO:0007669"/>
    <property type="project" value="UniProtKB-SubCell"/>
</dbReference>